<evidence type="ECO:0000313" key="2">
    <source>
        <dbReference type="EMBL" id="MDT7043722.1"/>
    </source>
</evidence>
<organism evidence="2 3">
    <name type="scientific">Candidatus Nitronereus thalassa</name>
    <dbReference type="NCBI Taxonomy" id="3020898"/>
    <lineage>
        <taxon>Bacteria</taxon>
        <taxon>Pseudomonadati</taxon>
        <taxon>Nitrospirota</taxon>
        <taxon>Nitrospiria</taxon>
        <taxon>Nitrospirales</taxon>
        <taxon>Nitrospiraceae</taxon>
        <taxon>Candidatus Nitronereus</taxon>
    </lineage>
</organism>
<evidence type="ECO:0000259" key="1">
    <source>
        <dbReference type="PROSITE" id="PS50914"/>
    </source>
</evidence>
<sequence>MKCPQTYQQKAMPLTLFSLLFLGVFAITGTNVIFANSQDDTITDKDITIATESRFIVDKSVPVNAIDVSTKNGIVTLTGKVNTILAKDRATRITENIRGVRAIVNRMKVVPLVQKDDPAIVLDVEAALAKDPATDSYEVTVASHNGTVTLHGVVDSWQEKQLSAQVAKSVKGVKEISNQLKIRPAAIRRDSEIKAEIMRMLQADVFLDDQLIGVMIRNGHVTLTGVVGSLAEKNSAFTDAWVSGVISVNTEPLKVEWWAKDRMRREPGDVIRSNEGIKQAIELALSYDPRINQNSIEVDVKNGIVTLRGILRNAQSKSAAQMDAENTVGVFLVKNLIKVRPPEQLSDSELESQVRQALANNALVDRYDINVTGRHGQIFLDGYMDSVFEISQAVKTAEKVSGVVEVINQLIYTPHHQHKSDEALWQELRQAFWWDPHLYDQDIRVSIEDGHVTLTGTVPTVHASKKAIQISKDTGAKKVTSRLRIQHAPDFFPA</sequence>
<protein>
    <submittedName>
        <fullName evidence="2">BON domain-containing protein</fullName>
    </submittedName>
</protein>
<dbReference type="SMART" id="SM00749">
    <property type="entry name" value="BON"/>
    <property type="match status" value="6"/>
</dbReference>
<feature type="domain" description="BON" evidence="1">
    <location>
        <begin position="116"/>
        <end position="184"/>
    </location>
</feature>
<evidence type="ECO:0000313" key="3">
    <source>
        <dbReference type="Proteomes" id="UP001250932"/>
    </source>
</evidence>
<accession>A0ABU3KC21</accession>
<feature type="domain" description="BON" evidence="1">
    <location>
        <begin position="43"/>
        <end position="111"/>
    </location>
</feature>
<dbReference type="Pfam" id="PF04972">
    <property type="entry name" value="BON"/>
    <property type="match status" value="6"/>
</dbReference>
<dbReference type="Gene3D" id="3.30.1340.30">
    <property type="match status" value="3"/>
</dbReference>
<dbReference type="InterPro" id="IPR014004">
    <property type="entry name" value="Transpt-assoc_nodulatn_dom_bac"/>
</dbReference>
<dbReference type="RefSeq" id="WP_313834315.1">
    <property type="nucleotide sequence ID" value="NZ_JAQOUE010000002.1"/>
</dbReference>
<proteinExistence type="predicted"/>
<dbReference type="PROSITE" id="PS50914">
    <property type="entry name" value="BON"/>
    <property type="match status" value="5"/>
</dbReference>
<dbReference type="PANTHER" id="PTHR34606">
    <property type="entry name" value="BON DOMAIN-CONTAINING PROTEIN"/>
    <property type="match status" value="1"/>
</dbReference>
<name>A0ABU3KC21_9BACT</name>
<feature type="domain" description="BON" evidence="1">
    <location>
        <begin position="346"/>
        <end position="414"/>
    </location>
</feature>
<reference evidence="2 3" key="1">
    <citation type="journal article" date="2023" name="ISME J.">
        <title>Cultivation and genomic characterization of novel and ubiquitous marine nitrite-oxidizing bacteria from the Nitrospirales.</title>
        <authorList>
            <person name="Mueller A.J."/>
            <person name="Daebeler A."/>
            <person name="Herbold C.W."/>
            <person name="Kirkegaard R.H."/>
            <person name="Daims H."/>
        </authorList>
    </citation>
    <scope>NUCLEOTIDE SEQUENCE [LARGE SCALE GENOMIC DNA]</scope>
    <source>
        <strain evidence="2 3">EB</strain>
    </source>
</reference>
<dbReference type="InterPro" id="IPR007055">
    <property type="entry name" value="BON_dom"/>
</dbReference>
<dbReference type="Proteomes" id="UP001250932">
    <property type="component" value="Unassembled WGS sequence"/>
</dbReference>
<comment type="caution">
    <text evidence="2">The sequence shown here is derived from an EMBL/GenBank/DDBJ whole genome shotgun (WGS) entry which is preliminary data.</text>
</comment>
<keyword evidence="3" id="KW-1185">Reference proteome</keyword>
<feature type="domain" description="BON" evidence="1">
    <location>
        <begin position="420"/>
        <end position="487"/>
    </location>
</feature>
<dbReference type="PANTHER" id="PTHR34606:SF15">
    <property type="entry name" value="BON DOMAIN-CONTAINING PROTEIN"/>
    <property type="match status" value="1"/>
</dbReference>
<dbReference type="Gene3D" id="3.40.1520.20">
    <property type="match status" value="1"/>
</dbReference>
<gene>
    <name evidence="2" type="ORF">PPG34_15315</name>
</gene>
<dbReference type="EMBL" id="JAQOUE010000002">
    <property type="protein sequence ID" value="MDT7043722.1"/>
    <property type="molecule type" value="Genomic_DNA"/>
</dbReference>
<feature type="domain" description="BON" evidence="1">
    <location>
        <begin position="273"/>
        <end position="341"/>
    </location>
</feature>
<dbReference type="InterPro" id="IPR051686">
    <property type="entry name" value="Lipoprotein_DolP"/>
</dbReference>